<proteinExistence type="predicted"/>
<evidence type="ECO:0008006" key="3">
    <source>
        <dbReference type="Google" id="ProtNLM"/>
    </source>
</evidence>
<dbReference type="EMBL" id="CATWAF010000002">
    <property type="protein sequence ID" value="CAJ0690535.1"/>
    <property type="molecule type" value="Genomic_DNA"/>
</dbReference>
<accession>A0AAD2AVC1</accession>
<organism evidence="1 2">
    <name type="scientific">Ralstonia wenshanensis</name>
    <dbReference type="NCBI Taxonomy" id="2842456"/>
    <lineage>
        <taxon>Bacteria</taxon>
        <taxon>Pseudomonadati</taxon>
        <taxon>Pseudomonadota</taxon>
        <taxon>Betaproteobacteria</taxon>
        <taxon>Burkholderiales</taxon>
        <taxon>Burkholderiaceae</taxon>
        <taxon>Ralstonia</taxon>
    </lineage>
</organism>
<sequence length="168" mass="18411">MLVPETLYNFNLFVDGTNLAGQASELTPPKLKIKTEDYRAGGMDAPVKLDMGMEAMEASFSLVTLSTAVLKLFGLADQNAFNGTFRGALRTKDGKTRSVVLVLRGMLYEVDPGSWKPGEKSESKYSVSADYYKLEIDGRVWHEIDVLGCKRVIDGVDQLAEVRAAIGL</sequence>
<dbReference type="AlphaFoldDB" id="A0AAD2AVC1"/>
<name>A0AAD2AVC1_9RALS</name>
<dbReference type="InterPro" id="IPR006498">
    <property type="entry name" value="Tail_tube"/>
</dbReference>
<reference evidence="1 2" key="1">
    <citation type="submission" date="2023-07" db="EMBL/GenBank/DDBJ databases">
        <authorList>
            <person name="Peeters C."/>
        </authorList>
    </citation>
    <scope>NUCLEOTIDE SEQUENCE [LARGE SCALE GENOMIC DNA]</scope>
    <source>
        <strain evidence="1 2">LMG 18091</strain>
    </source>
</reference>
<keyword evidence="2" id="KW-1185">Reference proteome</keyword>
<evidence type="ECO:0000313" key="2">
    <source>
        <dbReference type="Proteomes" id="UP001189915"/>
    </source>
</evidence>
<dbReference type="Pfam" id="PF04985">
    <property type="entry name" value="Phage_tube"/>
    <property type="match status" value="1"/>
</dbReference>
<comment type="caution">
    <text evidence="1">The sequence shown here is derived from an EMBL/GenBank/DDBJ whole genome shotgun (WGS) entry which is preliminary data.</text>
</comment>
<dbReference type="NCBIfam" id="TIGR01611">
    <property type="entry name" value="tail_tube"/>
    <property type="match status" value="1"/>
</dbReference>
<protein>
    <recommendedName>
        <fullName evidence="3">Phage major tail tube protein</fullName>
    </recommendedName>
</protein>
<gene>
    <name evidence="1" type="ORF">LMG18091_01294</name>
</gene>
<evidence type="ECO:0000313" key="1">
    <source>
        <dbReference type="EMBL" id="CAJ0690535.1"/>
    </source>
</evidence>
<dbReference type="Proteomes" id="UP001189915">
    <property type="component" value="Unassembled WGS sequence"/>
</dbReference>